<keyword evidence="5" id="KW-1185">Reference proteome</keyword>
<dbReference type="EMBL" id="MU003710">
    <property type="protein sequence ID" value="KAF2805248.1"/>
    <property type="molecule type" value="Genomic_DNA"/>
</dbReference>
<dbReference type="OrthoDB" id="47801at2759"/>
<dbReference type="GeneID" id="54455372"/>
<name>A0A6A6Y9K8_9PEZI</name>
<keyword evidence="1" id="KW-0808">Transferase</keyword>
<reference evidence="6" key="3">
    <citation type="submission" date="2025-04" db="UniProtKB">
        <authorList>
            <consortium name="RefSeq"/>
        </authorList>
    </citation>
    <scope>IDENTIFICATION</scope>
    <source>
        <strain evidence="6">CBS 304.34</strain>
    </source>
</reference>
<dbReference type="SMART" id="SM00212">
    <property type="entry name" value="UBCc"/>
    <property type="match status" value="1"/>
</dbReference>
<evidence type="ECO:0000259" key="3">
    <source>
        <dbReference type="PROSITE" id="PS50127"/>
    </source>
</evidence>
<dbReference type="PANTHER" id="PTHR46116:SF15">
    <property type="entry name" value="(E3-INDEPENDENT) E2 UBIQUITIN-CONJUGATING ENZYME"/>
    <property type="match status" value="1"/>
</dbReference>
<dbReference type="InterPro" id="IPR000608">
    <property type="entry name" value="UBC"/>
</dbReference>
<dbReference type="Gene3D" id="3.10.110.10">
    <property type="entry name" value="Ubiquitin Conjugating Enzyme"/>
    <property type="match status" value="1"/>
</dbReference>
<accession>A0A6A6Y9K8</accession>
<dbReference type="RefSeq" id="XP_033572212.1">
    <property type="nucleotide sequence ID" value="XM_033714479.1"/>
</dbReference>
<organism evidence="4">
    <name type="scientific">Mytilinidion resinicola</name>
    <dbReference type="NCBI Taxonomy" id="574789"/>
    <lineage>
        <taxon>Eukaryota</taxon>
        <taxon>Fungi</taxon>
        <taxon>Dikarya</taxon>
        <taxon>Ascomycota</taxon>
        <taxon>Pezizomycotina</taxon>
        <taxon>Dothideomycetes</taxon>
        <taxon>Pleosporomycetidae</taxon>
        <taxon>Mytilinidiales</taxon>
        <taxon>Mytilinidiaceae</taxon>
        <taxon>Mytilinidion</taxon>
    </lineage>
</organism>
<protein>
    <submittedName>
        <fullName evidence="4 6">Ubiquitin-conjugating enzyme</fullName>
    </submittedName>
</protein>
<evidence type="ECO:0000313" key="6">
    <source>
        <dbReference type="RefSeq" id="XP_033572212.1"/>
    </source>
</evidence>
<dbReference type="AlphaFoldDB" id="A0A6A6Y9K8"/>
<dbReference type="Proteomes" id="UP000504636">
    <property type="component" value="Unplaced"/>
</dbReference>
<evidence type="ECO:0000313" key="5">
    <source>
        <dbReference type="Proteomes" id="UP000504636"/>
    </source>
</evidence>
<dbReference type="Pfam" id="PF00179">
    <property type="entry name" value="UQ_con"/>
    <property type="match status" value="1"/>
</dbReference>
<dbReference type="PROSITE" id="PS50127">
    <property type="entry name" value="UBC_2"/>
    <property type="match status" value="1"/>
</dbReference>
<dbReference type="SUPFAM" id="SSF54495">
    <property type="entry name" value="UBC-like"/>
    <property type="match status" value="1"/>
</dbReference>
<reference evidence="4 6" key="1">
    <citation type="journal article" date="2020" name="Stud. Mycol.">
        <title>101 Dothideomycetes genomes: a test case for predicting lifestyles and emergence of pathogens.</title>
        <authorList>
            <person name="Haridas S."/>
            <person name="Albert R."/>
            <person name="Binder M."/>
            <person name="Bloem J."/>
            <person name="Labutti K."/>
            <person name="Salamov A."/>
            <person name="Andreopoulos B."/>
            <person name="Baker S."/>
            <person name="Barry K."/>
            <person name="Bills G."/>
            <person name="Bluhm B."/>
            <person name="Cannon C."/>
            <person name="Castanera R."/>
            <person name="Culley D."/>
            <person name="Daum C."/>
            <person name="Ezra D."/>
            <person name="Gonzalez J."/>
            <person name="Henrissat B."/>
            <person name="Kuo A."/>
            <person name="Liang C."/>
            <person name="Lipzen A."/>
            <person name="Lutzoni F."/>
            <person name="Magnuson J."/>
            <person name="Mondo S."/>
            <person name="Nolan M."/>
            <person name="Ohm R."/>
            <person name="Pangilinan J."/>
            <person name="Park H.-J."/>
            <person name="Ramirez L."/>
            <person name="Alfaro M."/>
            <person name="Sun H."/>
            <person name="Tritt A."/>
            <person name="Yoshinaga Y."/>
            <person name="Zwiers L.-H."/>
            <person name="Turgeon B."/>
            <person name="Goodwin S."/>
            <person name="Spatafora J."/>
            <person name="Crous P."/>
            <person name="Grigoriev I."/>
        </authorList>
    </citation>
    <scope>NUCLEOTIDE SEQUENCE</scope>
    <source>
        <strain evidence="4 6">CBS 304.34</strain>
    </source>
</reference>
<reference evidence="6" key="2">
    <citation type="submission" date="2020-04" db="EMBL/GenBank/DDBJ databases">
        <authorList>
            <consortium name="NCBI Genome Project"/>
        </authorList>
    </citation>
    <scope>NUCLEOTIDE SEQUENCE</scope>
    <source>
        <strain evidence="6">CBS 304.34</strain>
    </source>
</reference>
<feature type="non-terminal residue" evidence="4">
    <location>
        <position position="1"/>
    </location>
</feature>
<keyword evidence="2" id="KW-0833">Ubl conjugation pathway</keyword>
<dbReference type="GO" id="GO:0061631">
    <property type="term" value="F:ubiquitin conjugating enzyme activity"/>
    <property type="evidence" value="ECO:0007669"/>
    <property type="project" value="TreeGrafter"/>
</dbReference>
<evidence type="ECO:0000313" key="4">
    <source>
        <dbReference type="EMBL" id="KAF2805248.1"/>
    </source>
</evidence>
<dbReference type="InterPro" id="IPR016135">
    <property type="entry name" value="UBQ-conjugating_enzyme/RWD"/>
</dbReference>
<feature type="non-terminal residue" evidence="4">
    <location>
        <position position="155"/>
    </location>
</feature>
<evidence type="ECO:0000256" key="2">
    <source>
        <dbReference type="ARBA" id="ARBA00022786"/>
    </source>
</evidence>
<dbReference type="PANTHER" id="PTHR46116">
    <property type="entry name" value="(E3-INDEPENDENT) E2 UBIQUITIN-CONJUGATING ENZYME"/>
    <property type="match status" value="1"/>
</dbReference>
<sequence length="155" mass="16814">IKSIITDITTLKTSLPPGIFVRHGCSRLDVLKFLIVGPRDTPYELGLFEFDMLLPENYPNTNPLVNFRTTGGGTASFNPNLYPDGKVCLSLLGTFAGEPWNPRESTLLQVLISIQAMVFCEQPFCNEPAHAAAAGSLQSAAYNASLHALTLQFGV</sequence>
<gene>
    <name evidence="4 6" type="ORF">BDZ99DRAFT_349151</name>
</gene>
<evidence type="ECO:0000256" key="1">
    <source>
        <dbReference type="ARBA" id="ARBA00022679"/>
    </source>
</evidence>
<proteinExistence type="predicted"/>
<feature type="domain" description="UBC core" evidence="3">
    <location>
        <begin position="1"/>
        <end position="155"/>
    </location>
</feature>